<dbReference type="InterPro" id="IPR035940">
    <property type="entry name" value="CAP_sf"/>
</dbReference>
<dbReference type="InterPro" id="IPR001283">
    <property type="entry name" value="CRISP-related"/>
</dbReference>
<dbReference type="Pfam" id="PF00188">
    <property type="entry name" value="CAP"/>
    <property type="match status" value="1"/>
</dbReference>
<reference evidence="3 4" key="1">
    <citation type="submission" date="2023-01" db="EMBL/GenBank/DDBJ databases">
        <title>Analysis of 21 Apiospora genomes using comparative genomics revels a genus with tremendous synthesis potential of carbohydrate active enzymes and secondary metabolites.</title>
        <authorList>
            <person name="Sorensen T."/>
        </authorList>
    </citation>
    <scope>NUCLEOTIDE SEQUENCE [LARGE SCALE GENOMIC DNA]</scope>
    <source>
        <strain evidence="3 4">CBS 20057</strain>
    </source>
</reference>
<comment type="caution">
    <text evidence="3">The sequence shown here is derived from an EMBL/GenBank/DDBJ whole genome shotgun (WGS) entry which is preliminary data.</text>
</comment>
<keyword evidence="4" id="KW-1185">Reference proteome</keyword>
<protein>
    <submittedName>
        <fullName evidence="3">CAP domain-containing protein</fullName>
    </submittedName>
</protein>
<dbReference type="PROSITE" id="PS01010">
    <property type="entry name" value="CRISP_2"/>
    <property type="match status" value="1"/>
</dbReference>
<evidence type="ECO:0000259" key="2">
    <source>
        <dbReference type="SMART" id="SM00198"/>
    </source>
</evidence>
<gene>
    <name evidence="3" type="ORF">PG991_010614</name>
</gene>
<organism evidence="3 4">
    <name type="scientific">Apiospora marii</name>
    <dbReference type="NCBI Taxonomy" id="335849"/>
    <lineage>
        <taxon>Eukaryota</taxon>
        <taxon>Fungi</taxon>
        <taxon>Dikarya</taxon>
        <taxon>Ascomycota</taxon>
        <taxon>Pezizomycotina</taxon>
        <taxon>Sordariomycetes</taxon>
        <taxon>Xylariomycetidae</taxon>
        <taxon>Amphisphaeriales</taxon>
        <taxon>Apiosporaceae</taxon>
        <taxon>Apiospora</taxon>
    </lineage>
</organism>
<evidence type="ECO:0000313" key="4">
    <source>
        <dbReference type="Proteomes" id="UP001396898"/>
    </source>
</evidence>
<sequence>MKSSIFIAGASALIAMASPVDKRDIVTKVDVVEVWDTVTVTAGEPTPTPAPATTTAAPPAPTEPAAKAPAIKQAFAAPKQKAQAPAEPEVVIVTVTGEEPQPTQAPAPPAPTAQAEEPDVVIVTVSASPDPQPQAYTQAPAPAPEPTTYEPAPVASEAPTPNRPVYANKLATAAVNSHNQHRSNHSAPEATWNERIAGYAAITASSCKYAHDMKQGDADYGQNIAMWGLSAGAEKLGDVGAINMAITDMWYNGEVGLYLPSFYGEASPDMGNFEKWGHFSQLVWKKSTGVGCQAQFCPKGTMNDAMDTWFMVCNYYPAGNMGGGYGENVMRPLGKANIVASASLNL</sequence>
<accession>A0ABR1RBS6</accession>
<dbReference type="Proteomes" id="UP001396898">
    <property type="component" value="Unassembled WGS sequence"/>
</dbReference>
<proteinExistence type="predicted"/>
<feature type="domain" description="SCP" evidence="2">
    <location>
        <begin position="169"/>
        <end position="323"/>
    </location>
</feature>
<evidence type="ECO:0000313" key="3">
    <source>
        <dbReference type="EMBL" id="KAK8008063.1"/>
    </source>
</evidence>
<dbReference type="EMBL" id="JAQQWI010000016">
    <property type="protein sequence ID" value="KAK8008063.1"/>
    <property type="molecule type" value="Genomic_DNA"/>
</dbReference>
<dbReference type="InterPro" id="IPR014044">
    <property type="entry name" value="CAP_dom"/>
</dbReference>
<dbReference type="SUPFAM" id="SSF55797">
    <property type="entry name" value="PR-1-like"/>
    <property type="match status" value="1"/>
</dbReference>
<dbReference type="SMART" id="SM00198">
    <property type="entry name" value="SCP"/>
    <property type="match status" value="1"/>
</dbReference>
<dbReference type="CDD" id="cd05380">
    <property type="entry name" value="CAP_euk"/>
    <property type="match status" value="1"/>
</dbReference>
<dbReference type="PANTHER" id="PTHR10334">
    <property type="entry name" value="CYSTEINE-RICH SECRETORY PROTEIN-RELATED"/>
    <property type="match status" value="1"/>
</dbReference>
<evidence type="ECO:0000256" key="1">
    <source>
        <dbReference type="SAM" id="MobiDB-lite"/>
    </source>
</evidence>
<feature type="compositionally biased region" description="Low complexity" evidence="1">
    <location>
        <begin position="133"/>
        <end position="153"/>
    </location>
</feature>
<dbReference type="Gene3D" id="3.40.33.10">
    <property type="entry name" value="CAP"/>
    <property type="match status" value="1"/>
</dbReference>
<dbReference type="InterPro" id="IPR018244">
    <property type="entry name" value="Allrgn_V5/Tpx1_CS"/>
</dbReference>
<name>A0ABR1RBS6_9PEZI</name>
<dbReference type="PRINTS" id="PR00837">
    <property type="entry name" value="V5TPXLIKE"/>
</dbReference>
<feature type="region of interest" description="Disordered" evidence="1">
    <location>
        <begin position="128"/>
        <end position="161"/>
    </location>
</feature>
<dbReference type="PROSITE" id="PS01009">
    <property type="entry name" value="CRISP_1"/>
    <property type="match status" value="1"/>
</dbReference>
<feature type="region of interest" description="Disordered" evidence="1">
    <location>
        <begin position="41"/>
        <end position="68"/>
    </location>
</feature>